<dbReference type="Gene3D" id="3.90.226.10">
    <property type="entry name" value="2-enoyl-CoA Hydratase, Chain A, domain 1"/>
    <property type="match status" value="1"/>
</dbReference>
<dbReference type="EMBL" id="DSVQ01000012">
    <property type="protein sequence ID" value="HGT38972.1"/>
    <property type="molecule type" value="Genomic_DNA"/>
</dbReference>
<dbReference type="PANTHER" id="PTHR42964:SF1">
    <property type="entry name" value="POLYKETIDE BIOSYNTHESIS ENOYL-COA HYDRATASE PKSH-RELATED"/>
    <property type="match status" value="1"/>
</dbReference>
<reference evidence="3" key="1">
    <citation type="journal article" date="2020" name="mSystems">
        <title>Genome- and Community-Level Interaction Insights into Carbon Utilization and Element Cycling Functions of Hydrothermarchaeota in Hydrothermal Sediment.</title>
        <authorList>
            <person name="Zhou Z."/>
            <person name="Liu Y."/>
            <person name="Xu W."/>
            <person name="Pan J."/>
            <person name="Luo Z.H."/>
            <person name="Li M."/>
        </authorList>
    </citation>
    <scope>NUCLEOTIDE SEQUENCE [LARGE SCALE GENOMIC DNA]</scope>
    <source>
        <strain evidence="3">SpSt-508</strain>
    </source>
</reference>
<evidence type="ECO:0000256" key="1">
    <source>
        <dbReference type="ARBA" id="ARBA00005254"/>
    </source>
</evidence>
<comment type="similarity">
    <text evidence="1 2">Belongs to the enoyl-CoA hydratase/isomerase family.</text>
</comment>
<keyword evidence="3" id="KW-0413">Isomerase</keyword>
<sequence>MMDHYETLRVTQDGDVLTVFLHRPESRHAISMQMVNELSDLMDQVETANDIAVFVLRGGPDFFCSGIDLRDFAVDRRRDVYGFQKWEQMARQLENLNKFTVAAVQGECIGGGSQLVLLCDARMAERRASFCFNEVKLGFLPGMATFRLAKYIGLGRAKNLVLTGRKLPAPEALQWGLLDAVCDLHDFESALRETVDRLLPFHPVALQMARRLLLESYGASYEDFLGHFLAAQHRAINSEAFGRLVAKVVGEEGDHR</sequence>
<organism evidence="3">
    <name type="scientific">Schlesneria paludicola</name>
    <dbReference type="NCBI Taxonomy" id="360056"/>
    <lineage>
        <taxon>Bacteria</taxon>
        <taxon>Pseudomonadati</taxon>
        <taxon>Planctomycetota</taxon>
        <taxon>Planctomycetia</taxon>
        <taxon>Planctomycetales</taxon>
        <taxon>Planctomycetaceae</taxon>
        <taxon>Schlesneria</taxon>
    </lineage>
</organism>
<dbReference type="GO" id="GO:0016853">
    <property type="term" value="F:isomerase activity"/>
    <property type="evidence" value="ECO:0007669"/>
    <property type="project" value="UniProtKB-KW"/>
</dbReference>
<gene>
    <name evidence="3" type="ORF">ENS64_06875</name>
</gene>
<protein>
    <submittedName>
        <fullName evidence="3">Enoyl-CoA hydratase/isomerase family protein</fullName>
    </submittedName>
</protein>
<dbReference type="InterPro" id="IPR029045">
    <property type="entry name" value="ClpP/crotonase-like_dom_sf"/>
</dbReference>
<name>A0A7C4LK00_9PLAN</name>
<dbReference type="InterPro" id="IPR018376">
    <property type="entry name" value="Enoyl-CoA_hyd/isom_CS"/>
</dbReference>
<dbReference type="InterPro" id="IPR051683">
    <property type="entry name" value="Enoyl-CoA_Hydratase/Isomerase"/>
</dbReference>
<dbReference type="Pfam" id="PF00378">
    <property type="entry name" value="ECH_1"/>
    <property type="match status" value="1"/>
</dbReference>
<comment type="caution">
    <text evidence="3">The sequence shown here is derived from an EMBL/GenBank/DDBJ whole genome shotgun (WGS) entry which is preliminary data.</text>
</comment>
<evidence type="ECO:0000256" key="2">
    <source>
        <dbReference type="RuleBase" id="RU003707"/>
    </source>
</evidence>
<accession>A0A7C4LK00</accession>
<dbReference type="InterPro" id="IPR001753">
    <property type="entry name" value="Enoyl-CoA_hydra/iso"/>
</dbReference>
<evidence type="ECO:0000313" key="3">
    <source>
        <dbReference type="EMBL" id="HGT38972.1"/>
    </source>
</evidence>
<dbReference type="SUPFAM" id="SSF52096">
    <property type="entry name" value="ClpP/crotonase"/>
    <property type="match status" value="1"/>
</dbReference>
<dbReference type="AlphaFoldDB" id="A0A7C4LK00"/>
<proteinExistence type="inferred from homology"/>
<dbReference type="PROSITE" id="PS00166">
    <property type="entry name" value="ENOYL_COA_HYDRATASE"/>
    <property type="match status" value="1"/>
</dbReference>
<dbReference type="PANTHER" id="PTHR42964">
    <property type="entry name" value="ENOYL-COA HYDRATASE"/>
    <property type="match status" value="1"/>
</dbReference>
<dbReference type="CDD" id="cd06558">
    <property type="entry name" value="crotonase-like"/>
    <property type="match status" value="1"/>
</dbReference>